<dbReference type="Gene3D" id="2.40.10.350">
    <property type="entry name" value="Rod shape-determining protein MreC, domain 2"/>
    <property type="match status" value="1"/>
</dbReference>
<protein>
    <recommendedName>
        <fullName evidence="2 5">Cell shape-determining protein MreC</fullName>
    </recommendedName>
    <alternativeName>
        <fullName evidence="4 5">Cell shape protein MreC</fullName>
    </alternativeName>
</protein>
<evidence type="ECO:0000259" key="8">
    <source>
        <dbReference type="Pfam" id="PF04085"/>
    </source>
</evidence>
<accession>A0A2M7YM41</accession>
<dbReference type="Pfam" id="PF04085">
    <property type="entry name" value="MreC"/>
    <property type="match status" value="1"/>
</dbReference>
<comment type="caution">
    <text evidence="9">The sequence shown here is derived from an EMBL/GenBank/DDBJ whole genome shotgun (WGS) entry which is preliminary data.</text>
</comment>
<evidence type="ECO:0000256" key="6">
    <source>
        <dbReference type="SAM" id="Coils"/>
    </source>
</evidence>
<evidence type="ECO:0000313" key="10">
    <source>
        <dbReference type="Proteomes" id="UP000230941"/>
    </source>
</evidence>
<dbReference type="AlphaFoldDB" id="A0A2M7YM41"/>
<reference evidence="10" key="1">
    <citation type="submission" date="2017-09" db="EMBL/GenBank/DDBJ databases">
        <title>Depth-based differentiation of microbial function through sediment-hosted aquifers and enrichment of novel symbionts in the deep terrestrial subsurface.</title>
        <authorList>
            <person name="Probst A.J."/>
            <person name="Ladd B."/>
            <person name="Jarett J.K."/>
            <person name="Geller-Mcgrath D.E."/>
            <person name="Sieber C.M.K."/>
            <person name="Emerson J.B."/>
            <person name="Anantharaman K."/>
            <person name="Thomas B.C."/>
            <person name="Malmstrom R."/>
            <person name="Stieglmeier M."/>
            <person name="Klingl A."/>
            <person name="Woyke T."/>
            <person name="Ryan C.M."/>
            <person name="Banfield J.F."/>
        </authorList>
    </citation>
    <scope>NUCLEOTIDE SEQUENCE [LARGE SCALE GENOMIC DNA]</scope>
</reference>
<dbReference type="Proteomes" id="UP000230941">
    <property type="component" value="Unassembled WGS sequence"/>
</dbReference>
<dbReference type="InterPro" id="IPR055342">
    <property type="entry name" value="MreC_beta-barrel_core"/>
</dbReference>
<comment type="function">
    <text evidence="5">Involved in formation and maintenance of cell shape.</text>
</comment>
<keyword evidence="3 5" id="KW-0133">Cell shape</keyword>
<feature type="coiled-coil region" evidence="6">
    <location>
        <begin position="63"/>
        <end position="93"/>
    </location>
</feature>
<dbReference type="InterPro" id="IPR042177">
    <property type="entry name" value="Cell/Rod_1"/>
</dbReference>
<name>A0A2M7YM41_9BACT</name>
<evidence type="ECO:0000256" key="7">
    <source>
        <dbReference type="SAM" id="Phobius"/>
    </source>
</evidence>
<evidence type="ECO:0000256" key="2">
    <source>
        <dbReference type="ARBA" id="ARBA00013855"/>
    </source>
</evidence>
<feature type="transmembrane region" description="Helical" evidence="7">
    <location>
        <begin position="9"/>
        <end position="28"/>
    </location>
</feature>
<evidence type="ECO:0000256" key="1">
    <source>
        <dbReference type="ARBA" id="ARBA00009369"/>
    </source>
</evidence>
<keyword evidence="7" id="KW-0472">Membrane</keyword>
<evidence type="ECO:0000313" key="9">
    <source>
        <dbReference type="EMBL" id="PJA64027.1"/>
    </source>
</evidence>
<dbReference type="PANTHER" id="PTHR34138">
    <property type="entry name" value="CELL SHAPE-DETERMINING PROTEIN MREC"/>
    <property type="match status" value="1"/>
</dbReference>
<dbReference type="InterPro" id="IPR007221">
    <property type="entry name" value="MreC"/>
</dbReference>
<dbReference type="InterPro" id="IPR042175">
    <property type="entry name" value="Cell/Rod_MreC_2"/>
</dbReference>
<evidence type="ECO:0000256" key="5">
    <source>
        <dbReference type="PIRNR" id="PIRNR038471"/>
    </source>
</evidence>
<organism evidence="9 10">
    <name type="scientific">Candidatus Portnoybacteria bacterium CG_4_9_14_3_um_filter_43_11</name>
    <dbReference type="NCBI Taxonomy" id="1974805"/>
    <lineage>
        <taxon>Bacteria</taxon>
        <taxon>Candidatus Portnoyibacteriota</taxon>
    </lineage>
</organism>
<dbReference type="PIRSF" id="PIRSF038471">
    <property type="entry name" value="MreC"/>
    <property type="match status" value="1"/>
</dbReference>
<sequence>MKKILRHPLVLSCLIVSFFVFLNFYGWLAGLENIFVKISSPFQRTFYQTSLKMNNFAGFILSVKDLKKKNNRLEEENAEFLGEIARIREIERENEFLRKQLGLALPEENSLVLAGVIGLESSGLGRFILIDKGEKDGVAKNDPVIASSNFLIGQVVETGALFSKVRLITDPASKVNALIQGQDITGLTETENGADLVIGFLPQGKAVAKGSLVVTSGLAGIFPAGLLIGRTGEVISSDAQISQRVKIETMIDLNALDKVFVIKKESE</sequence>
<gene>
    <name evidence="9" type="primary">mreC</name>
    <name evidence="9" type="ORF">CO160_00840</name>
</gene>
<keyword evidence="7" id="KW-0812">Transmembrane</keyword>
<dbReference type="EMBL" id="PFWG01000021">
    <property type="protein sequence ID" value="PJA64027.1"/>
    <property type="molecule type" value="Genomic_DNA"/>
</dbReference>
<dbReference type="PANTHER" id="PTHR34138:SF1">
    <property type="entry name" value="CELL SHAPE-DETERMINING PROTEIN MREC"/>
    <property type="match status" value="1"/>
</dbReference>
<dbReference type="GO" id="GO:0005886">
    <property type="term" value="C:plasma membrane"/>
    <property type="evidence" value="ECO:0007669"/>
    <property type="project" value="TreeGrafter"/>
</dbReference>
<keyword evidence="7" id="KW-1133">Transmembrane helix</keyword>
<evidence type="ECO:0000256" key="3">
    <source>
        <dbReference type="ARBA" id="ARBA00022960"/>
    </source>
</evidence>
<dbReference type="GO" id="GO:0008360">
    <property type="term" value="P:regulation of cell shape"/>
    <property type="evidence" value="ECO:0007669"/>
    <property type="project" value="UniProtKB-KW"/>
</dbReference>
<proteinExistence type="inferred from homology"/>
<evidence type="ECO:0000256" key="4">
    <source>
        <dbReference type="ARBA" id="ARBA00032089"/>
    </source>
</evidence>
<feature type="domain" description="Rod shape-determining protein MreC beta-barrel core" evidence="8">
    <location>
        <begin position="116"/>
        <end position="263"/>
    </location>
</feature>
<keyword evidence="6" id="KW-0175">Coiled coil</keyword>
<dbReference type="Gene3D" id="2.40.10.340">
    <property type="entry name" value="Rod shape-determining protein MreC, domain 1"/>
    <property type="match status" value="1"/>
</dbReference>
<dbReference type="NCBIfam" id="TIGR00219">
    <property type="entry name" value="mreC"/>
    <property type="match status" value="1"/>
</dbReference>
<comment type="similarity">
    <text evidence="1 5">Belongs to the MreC family.</text>
</comment>